<dbReference type="PANTHER" id="PTHR42785:SF1">
    <property type="entry name" value="DNA TOPOISOMERASE"/>
    <property type="match status" value="1"/>
</dbReference>
<dbReference type="InterPro" id="IPR013826">
    <property type="entry name" value="Topo_IA_cen_sub3"/>
</dbReference>
<dbReference type="SMART" id="SM00437">
    <property type="entry name" value="TOP1Ac"/>
    <property type="match status" value="1"/>
</dbReference>
<dbReference type="PROSITE" id="PS00396">
    <property type="entry name" value="TOPO_IA_1"/>
    <property type="match status" value="1"/>
</dbReference>
<accession>A0AAV4GVU3</accession>
<dbReference type="AlphaFoldDB" id="A0AAV4GVU3"/>
<dbReference type="InterPro" id="IPR025589">
    <property type="entry name" value="Toprim_C_rpt"/>
</dbReference>
<dbReference type="InterPro" id="IPR023406">
    <property type="entry name" value="Topo_IA_AS"/>
</dbReference>
<dbReference type="InterPro" id="IPR023405">
    <property type="entry name" value="Topo_IA_core_domain"/>
</dbReference>
<evidence type="ECO:0000313" key="6">
    <source>
        <dbReference type="Proteomes" id="UP000762676"/>
    </source>
</evidence>
<keyword evidence="2" id="KW-0238">DNA-binding</keyword>
<dbReference type="InterPro" id="IPR003602">
    <property type="entry name" value="Topo_IA_DNA-bd_dom"/>
</dbReference>
<dbReference type="InterPro" id="IPR013825">
    <property type="entry name" value="Topo_IA_cen_sub2"/>
</dbReference>
<dbReference type="GO" id="GO:0006265">
    <property type="term" value="P:DNA topological change"/>
    <property type="evidence" value="ECO:0007669"/>
    <property type="project" value="InterPro"/>
</dbReference>
<dbReference type="Pfam" id="PF01131">
    <property type="entry name" value="Topoisom_bac"/>
    <property type="match status" value="1"/>
</dbReference>
<dbReference type="Gene3D" id="1.10.290.10">
    <property type="entry name" value="Topoisomerase I, domain 4"/>
    <property type="match status" value="1"/>
</dbReference>
<evidence type="ECO:0000313" key="5">
    <source>
        <dbReference type="EMBL" id="GFR88800.1"/>
    </source>
</evidence>
<comment type="caution">
    <text evidence="5">The sequence shown here is derived from an EMBL/GenBank/DDBJ whole genome shotgun (WGS) entry which is preliminary data.</text>
</comment>
<dbReference type="InterPro" id="IPR000380">
    <property type="entry name" value="Topo_IA"/>
</dbReference>
<evidence type="ECO:0000256" key="3">
    <source>
        <dbReference type="ARBA" id="ARBA00023235"/>
    </source>
</evidence>
<evidence type="ECO:0000256" key="2">
    <source>
        <dbReference type="ARBA" id="ARBA00023125"/>
    </source>
</evidence>
<evidence type="ECO:0000256" key="1">
    <source>
        <dbReference type="ARBA" id="ARBA00023029"/>
    </source>
</evidence>
<proteinExistence type="predicted"/>
<dbReference type="EMBL" id="BMAT01005184">
    <property type="protein sequence ID" value="GFR88800.1"/>
    <property type="molecule type" value="Genomic_DNA"/>
</dbReference>
<gene>
    <name evidence="5" type="ORF">ElyMa_002527200</name>
</gene>
<dbReference type="PROSITE" id="PS52039">
    <property type="entry name" value="TOPO_IA_2"/>
    <property type="match status" value="1"/>
</dbReference>
<keyword evidence="1" id="KW-0799">Topoisomerase</keyword>
<dbReference type="CDD" id="cd00186">
    <property type="entry name" value="TOP1Ac"/>
    <property type="match status" value="1"/>
</dbReference>
<dbReference type="SUPFAM" id="SSF56712">
    <property type="entry name" value="Prokaryotic type I DNA topoisomerase"/>
    <property type="match status" value="1"/>
</dbReference>
<name>A0AAV4GVU3_9GAST</name>
<dbReference type="Proteomes" id="UP000762676">
    <property type="component" value="Unassembled WGS sequence"/>
</dbReference>
<dbReference type="InterPro" id="IPR013497">
    <property type="entry name" value="Topo_IA_cen"/>
</dbReference>
<feature type="domain" description="Topo IA-type catalytic" evidence="4">
    <location>
        <begin position="1"/>
        <end position="305"/>
    </location>
</feature>
<dbReference type="Gene3D" id="2.70.20.10">
    <property type="entry name" value="Topoisomerase I, domain 3"/>
    <property type="match status" value="1"/>
</dbReference>
<dbReference type="PANTHER" id="PTHR42785">
    <property type="entry name" value="DNA TOPOISOMERASE, TYPE IA, CORE"/>
    <property type="match status" value="1"/>
</dbReference>
<dbReference type="PRINTS" id="PR00417">
    <property type="entry name" value="PRTPISMRASEI"/>
</dbReference>
<protein>
    <submittedName>
        <fullName evidence="5">DNA topoisomerase 1</fullName>
    </submittedName>
</protein>
<reference evidence="5 6" key="1">
    <citation type="journal article" date="2021" name="Elife">
        <title>Chloroplast acquisition without the gene transfer in kleptoplastic sea slugs, Plakobranchus ocellatus.</title>
        <authorList>
            <person name="Maeda T."/>
            <person name="Takahashi S."/>
            <person name="Yoshida T."/>
            <person name="Shimamura S."/>
            <person name="Takaki Y."/>
            <person name="Nagai Y."/>
            <person name="Toyoda A."/>
            <person name="Suzuki Y."/>
            <person name="Arimoto A."/>
            <person name="Ishii H."/>
            <person name="Satoh N."/>
            <person name="Nishiyama T."/>
            <person name="Hasebe M."/>
            <person name="Maruyama T."/>
            <person name="Minagawa J."/>
            <person name="Obokata J."/>
            <person name="Shigenobu S."/>
        </authorList>
    </citation>
    <scope>NUCLEOTIDE SEQUENCE [LARGE SCALE GENOMIC DNA]</scope>
</reference>
<dbReference type="Pfam" id="PF13368">
    <property type="entry name" value="Toprim_C_rpt"/>
    <property type="match status" value="3"/>
</dbReference>
<dbReference type="Gene3D" id="1.10.460.10">
    <property type="entry name" value="Topoisomerase I, domain 2"/>
    <property type="match status" value="2"/>
</dbReference>
<sequence>MRVAQKLYEEGFITYMRTDSVNLSTEAIEGAGNTILETFGDKYHEKRLYANKSKSVQEAHEAIRPTDFSKDSIHLDKDHKKLYDLIRKRAIASQMSDAQMENTTVKIVSDKYKHPFVARGEVVVFDGFLKVYLEGKDDEDEGEDSGLLPQLLKGEKLYLENITATERFSKPAPRYSEASLVKKMEELGIGRPSTYAPTISTIQNRGYIEKGDSEGIEREYLELILEDGKIKEGTLSEKTGSNRGRLVPTSVGRVVNNFLVSHFKDILDYNFTAKVEQDFDNIAKGGESWVDMIKSFYGDFHPNVKRVEDTAERESGERVLGKDPKTGKQVIARLGRYGPMVQLGHRDDEDIKHASIIKGKAIETITLEEALRLFELPRVLGTYKDEEVKVNIGRYGPYVHHNGKFVSLGKQADVFSVTLEDSIELIKQKEKENQPITNYKGHDVTKGVGRFGPFLKWDGIYVNVNKKYDFENLSESDIETLIETKLKKRGANKKK</sequence>
<evidence type="ECO:0000259" key="4">
    <source>
        <dbReference type="PROSITE" id="PS52039"/>
    </source>
</evidence>
<dbReference type="InterPro" id="IPR013824">
    <property type="entry name" value="Topo_IA_cen_sub1"/>
</dbReference>
<dbReference type="GO" id="GO:0003917">
    <property type="term" value="F:DNA topoisomerase type I (single strand cut, ATP-independent) activity"/>
    <property type="evidence" value="ECO:0007669"/>
    <property type="project" value="InterPro"/>
</dbReference>
<dbReference type="GO" id="GO:0003677">
    <property type="term" value="F:DNA binding"/>
    <property type="evidence" value="ECO:0007669"/>
    <property type="project" value="UniProtKB-KW"/>
</dbReference>
<keyword evidence="6" id="KW-1185">Reference proteome</keyword>
<organism evidence="5 6">
    <name type="scientific">Elysia marginata</name>
    <dbReference type="NCBI Taxonomy" id="1093978"/>
    <lineage>
        <taxon>Eukaryota</taxon>
        <taxon>Metazoa</taxon>
        <taxon>Spiralia</taxon>
        <taxon>Lophotrochozoa</taxon>
        <taxon>Mollusca</taxon>
        <taxon>Gastropoda</taxon>
        <taxon>Heterobranchia</taxon>
        <taxon>Euthyneura</taxon>
        <taxon>Panpulmonata</taxon>
        <taxon>Sacoglossa</taxon>
        <taxon>Placobranchoidea</taxon>
        <taxon>Plakobranchidae</taxon>
        <taxon>Elysia</taxon>
    </lineage>
</organism>
<keyword evidence="3" id="KW-0413">Isomerase</keyword>